<evidence type="ECO:0000313" key="5">
    <source>
        <dbReference type="EMBL" id="OQE12514.1"/>
    </source>
</evidence>
<evidence type="ECO:0000256" key="3">
    <source>
        <dbReference type="SAM" id="MobiDB-lite"/>
    </source>
</evidence>
<reference evidence="6" key="1">
    <citation type="journal article" date="2017" name="Nat. Microbiol.">
        <title>Global analysis of biosynthetic gene clusters reveals vast potential of secondary metabolite production in Penicillium species.</title>
        <authorList>
            <person name="Nielsen J.C."/>
            <person name="Grijseels S."/>
            <person name="Prigent S."/>
            <person name="Ji B."/>
            <person name="Dainat J."/>
            <person name="Nielsen K.F."/>
            <person name="Frisvad J.C."/>
            <person name="Workman M."/>
            <person name="Nielsen J."/>
        </authorList>
    </citation>
    <scope>NUCLEOTIDE SEQUENCE [LARGE SCALE GENOMIC DNA]</scope>
    <source>
        <strain evidence="6">IBT 29486</strain>
    </source>
</reference>
<sequence length="267" mass="30764">MSEEGRPFTAHGSRSLAEKSEDESSENFVIELHQRKSLRVLRIACVLESIALILLAVGLVLAFQARSSESDSDLECARKVSAYSPLLGEPDLIKYSEYDLPLYFNEKTDYRGPPTPEREIMWEKLWHQGAFEVPEDKLDIMNKSHSGRTYKHVPLEVGTGYAAQLEVLHQLHCVHMLRQWSYKEYWLDQGLDLPGSLYGDPKLTRMHLDHCIEVLRANIMCTSDVTPILIELDPKAPFGERADFRSNHKCRNFWEIRQWVIDHTAIP</sequence>
<evidence type="ECO:0000256" key="1">
    <source>
        <dbReference type="ARBA" id="ARBA00004685"/>
    </source>
</evidence>
<proteinExistence type="inferred from homology"/>
<dbReference type="PANTHER" id="PTHR33365:SF4">
    <property type="entry name" value="CYCLOCHLOROTINE BIOSYNTHESIS PROTEIN O"/>
    <property type="match status" value="1"/>
</dbReference>
<evidence type="ECO:0008006" key="7">
    <source>
        <dbReference type="Google" id="ProtNLM"/>
    </source>
</evidence>
<evidence type="ECO:0000256" key="4">
    <source>
        <dbReference type="SAM" id="Phobius"/>
    </source>
</evidence>
<dbReference type="AlphaFoldDB" id="A0A1V6SFN1"/>
<evidence type="ECO:0000313" key="6">
    <source>
        <dbReference type="Proteomes" id="UP000191518"/>
    </source>
</evidence>
<keyword evidence="4" id="KW-0472">Membrane</keyword>
<organism evidence="5 6">
    <name type="scientific">Penicillium vulpinum</name>
    <dbReference type="NCBI Taxonomy" id="29845"/>
    <lineage>
        <taxon>Eukaryota</taxon>
        <taxon>Fungi</taxon>
        <taxon>Dikarya</taxon>
        <taxon>Ascomycota</taxon>
        <taxon>Pezizomycotina</taxon>
        <taxon>Eurotiomycetes</taxon>
        <taxon>Eurotiomycetidae</taxon>
        <taxon>Eurotiales</taxon>
        <taxon>Aspergillaceae</taxon>
        <taxon>Penicillium</taxon>
    </lineage>
</organism>
<dbReference type="OrthoDB" id="3687641at2759"/>
<feature type="transmembrane region" description="Helical" evidence="4">
    <location>
        <begin position="40"/>
        <end position="63"/>
    </location>
</feature>
<dbReference type="GO" id="GO:0043386">
    <property type="term" value="P:mycotoxin biosynthetic process"/>
    <property type="evidence" value="ECO:0007669"/>
    <property type="project" value="InterPro"/>
</dbReference>
<accession>A0A1V6SFN1</accession>
<protein>
    <recommendedName>
        <fullName evidence="7">Tat pathway signal sequence</fullName>
    </recommendedName>
</protein>
<dbReference type="EMBL" id="MDYP01000001">
    <property type="protein sequence ID" value="OQE12514.1"/>
    <property type="molecule type" value="Genomic_DNA"/>
</dbReference>
<comment type="caution">
    <text evidence="5">The sequence shown here is derived from an EMBL/GenBank/DDBJ whole genome shotgun (WGS) entry which is preliminary data.</text>
</comment>
<dbReference type="STRING" id="29845.A0A1V6SFN1"/>
<comment type="similarity">
    <text evidence="2">Belongs to the ustYa family.</text>
</comment>
<dbReference type="PANTHER" id="PTHR33365">
    <property type="entry name" value="YALI0B05434P"/>
    <property type="match status" value="1"/>
</dbReference>
<evidence type="ECO:0000256" key="2">
    <source>
        <dbReference type="ARBA" id="ARBA00035112"/>
    </source>
</evidence>
<dbReference type="InterPro" id="IPR021765">
    <property type="entry name" value="UstYa-like"/>
</dbReference>
<name>A0A1V6SFN1_9EURO</name>
<keyword evidence="6" id="KW-1185">Reference proteome</keyword>
<keyword evidence="4" id="KW-0812">Transmembrane</keyword>
<gene>
    <name evidence="5" type="ORF">PENVUL_c001G08841</name>
</gene>
<keyword evidence="4" id="KW-1133">Transmembrane helix</keyword>
<comment type="pathway">
    <text evidence="1">Mycotoxin biosynthesis.</text>
</comment>
<dbReference type="Proteomes" id="UP000191518">
    <property type="component" value="Unassembled WGS sequence"/>
</dbReference>
<dbReference type="Pfam" id="PF11807">
    <property type="entry name" value="UstYa"/>
    <property type="match status" value="1"/>
</dbReference>
<feature type="region of interest" description="Disordered" evidence="3">
    <location>
        <begin position="1"/>
        <end position="20"/>
    </location>
</feature>